<feature type="domain" description="Aldehyde oxidase/xanthine dehydrogenase first molybdopterin binding" evidence="2">
    <location>
        <begin position="2"/>
        <end position="138"/>
    </location>
</feature>
<dbReference type="GO" id="GO:0016491">
    <property type="term" value="F:oxidoreductase activity"/>
    <property type="evidence" value="ECO:0007669"/>
    <property type="project" value="InterPro"/>
</dbReference>
<dbReference type="Proteomes" id="UP001314205">
    <property type="component" value="Unassembled WGS sequence"/>
</dbReference>
<dbReference type="InterPro" id="IPR008274">
    <property type="entry name" value="AldOxase/xan_DH_MoCoBD1"/>
</dbReference>
<proteinExistence type="predicted"/>
<sequence length="486" mass="53878">MVACACALAANVLQRPASLVLPLKHNMAAIGKRSACDLHYEVGVNDDGLIQYLNLTYYNDCGCTYNDTCGPGIANRIQNMYDSTRYNITGFSVLTDKPSNTWCRAPASTEGVAVMEHIMERIAHITKKDPIEVRITNLAAKDAVLKEMIATFKMETNYDDRVSEIAKHNKENAWKKRALKLSLMSYPITFYGNRPVTISVYHADGSVLISHGGIEMGQGINTKVAQVCAYELMIPLSKVTVKGSDSFVSPNAMVSSGSITTECIAYATIKACKELLNRLEPSRNELVDPTWEEVVKKSFENNVNLQASWMTSPSDSLMGYDVYGVCFTEICLDVLTGQHQILRVDILEDTGQSLNPNLDVGQIEGAFIMGVGMWTSEHLIYSKSGRLLTDCTWTYKPPGALDIPIDFRISFRRNSKNDTGILRSKATSEPALVLSVGVTFALHEAILEARKEFGYEDTEWLNIDTPYCVENIIKAIAPKIQSYKLN</sequence>
<organism evidence="4 5">
    <name type="scientific">Parnassius mnemosyne</name>
    <name type="common">clouded apollo</name>
    <dbReference type="NCBI Taxonomy" id="213953"/>
    <lineage>
        <taxon>Eukaryota</taxon>
        <taxon>Metazoa</taxon>
        <taxon>Ecdysozoa</taxon>
        <taxon>Arthropoda</taxon>
        <taxon>Hexapoda</taxon>
        <taxon>Insecta</taxon>
        <taxon>Pterygota</taxon>
        <taxon>Neoptera</taxon>
        <taxon>Endopterygota</taxon>
        <taxon>Lepidoptera</taxon>
        <taxon>Glossata</taxon>
        <taxon>Ditrysia</taxon>
        <taxon>Papilionoidea</taxon>
        <taxon>Papilionidae</taxon>
        <taxon>Parnassiinae</taxon>
        <taxon>Parnassini</taxon>
        <taxon>Parnassius</taxon>
        <taxon>Driopa</taxon>
    </lineage>
</organism>
<accession>A0AAV1KJ28</accession>
<name>A0AAV1KJ28_9NEOP</name>
<reference evidence="4 5" key="1">
    <citation type="submission" date="2023-11" db="EMBL/GenBank/DDBJ databases">
        <authorList>
            <person name="Hedman E."/>
            <person name="Englund M."/>
            <person name="Stromberg M."/>
            <person name="Nyberg Akerstrom W."/>
            <person name="Nylinder S."/>
            <person name="Jareborg N."/>
            <person name="Kallberg Y."/>
            <person name="Kronander E."/>
        </authorList>
    </citation>
    <scope>NUCLEOTIDE SEQUENCE [LARGE SCALE GENOMIC DNA]</scope>
</reference>
<dbReference type="SUPFAM" id="SSF56003">
    <property type="entry name" value="Molybdenum cofactor-binding domain"/>
    <property type="match status" value="1"/>
</dbReference>
<dbReference type="PANTHER" id="PTHR11908:SF132">
    <property type="entry name" value="ALDEHYDE OXIDASE 1-RELATED"/>
    <property type="match status" value="1"/>
</dbReference>
<evidence type="ECO:0000313" key="4">
    <source>
        <dbReference type="EMBL" id="CAK1583033.1"/>
    </source>
</evidence>
<evidence type="ECO:0000256" key="1">
    <source>
        <dbReference type="ARBA" id="ARBA00022505"/>
    </source>
</evidence>
<dbReference type="AlphaFoldDB" id="A0AAV1KJ28"/>
<dbReference type="FunFam" id="3.30.365.10:FF:000008">
    <property type="entry name" value="Aldehyde oxidase1"/>
    <property type="match status" value="1"/>
</dbReference>
<evidence type="ECO:0000313" key="5">
    <source>
        <dbReference type="Proteomes" id="UP001314205"/>
    </source>
</evidence>
<dbReference type="InterPro" id="IPR037165">
    <property type="entry name" value="AldOxase/xan_DH_Mopterin-bd_sf"/>
</dbReference>
<dbReference type="InterPro" id="IPR016208">
    <property type="entry name" value="Ald_Oxase/xanthine_DH-like"/>
</dbReference>
<protein>
    <recommendedName>
        <fullName evidence="6">Xanthine dehydrogenase</fullName>
    </recommendedName>
</protein>
<evidence type="ECO:0008006" key="6">
    <source>
        <dbReference type="Google" id="ProtNLM"/>
    </source>
</evidence>
<dbReference type="PANTHER" id="PTHR11908">
    <property type="entry name" value="XANTHINE DEHYDROGENASE"/>
    <property type="match status" value="1"/>
</dbReference>
<dbReference type="Gene3D" id="3.30.365.10">
    <property type="entry name" value="Aldehyde oxidase/xanthine dehydrogenase, molybdopterin binding domain"/>
    <property type="match status" value="4"/>
</dbReference>
<keyword evidence="1" id="KW-0500">Molybdenum</keyword>
<keyword evidence="5" id="KW-1185">Reference proteome</keyword>
<dbReference type="Pfam" id="PF02738">
    <property type="entry name" value="MoCoBD_1"/>
    <property type="match status" value="1"/>
</dbReference>
<dbReference type="GO" id="GO:0005506">
    <property type="term" value="F:iron ion binding"/>
    <property type="evidence" value="ECO:0007669"/>
    <property type="project" value="InterPro"/>
</dbReference>
<evidence type="ECO:0000259" key="3">
    <source>
        <dbReference type="Pfam" id="PF20256"/>
    </source>
</evidence>
<dbReference type="EMBL" id="CAVLGL010000046">
    <property type="protein sequence ID" value="CAK1583033.1"/>
    <property type="molecule type" value="Genomic_DNA"/>
</dbReference>
<comment type="caution">
    <text evidence="4">The sequence shown here is derived from an EMBL/GenBank/DDBJ whole genome shotgun (WGS) entry which is preliminary data.</text>
</comment>
<feature type="domain" description="Aldehyde oxidase/xanthine dehydrogenase second molybdopterin binding" evidence="3">
    <location>
        <begin position="155"/>
        <end position="404"/>
    </location>
</feature>
<evidence type="ECO:0000259" key="2">
    <source>
        <dbReference type="Pfam" id="PF02738"/>
    </source>
</evidence>
<gene>
    <name evidence="4" type="ORF">PARMNEM_LOCUS4483</name>
</gene>
<dbReference type="InterPro" id="IPR046867">
    <property type="entry name" value="AldOxase/xan_DH_MoCoBD2"/>
</dbReference>
<dbReference type="Pfam" id="PF20256">
    <property type="entry name" value="MoCoBD_2"/>
    <property type="match status" value="1"/>
</dbReference>